<protein>
    <submittedName>
        <fullName evidence="1">Uncharacterized protein</fullName>
    </submittedName>
</protein>
<dbReference type="AlphaFoldDB" id="A0A9X4QUD9"/>
<gene>
    <name evidence="1" type="ORF">OMP40_21255</name>
</gene>
<sequence length="569" mass="62708">MQTTVEARIGELVRLQEARLAEEWKRMEAEKRSVRRIKVQGRELSRLTLLAVLYCQPRSRYFRDPALLAALEETAEELLGIQLPSGNVSLYNCNIDSPPDTAFTSHLVALVAQLLLRDAGQEAAKATNAVLTFLRRASPALLEGGIHTPNHRWVMASALAKMEELFGGAAYRERAFEFLNEGLDITDYGEWTERSNSIYNAICAYYLYDVGTVFGYAPALDAAASTLRMMRYMLHPGDTIATEYSGRQDLGQVARMDDRYYAAFHLIAARERDPELAALAAVAERTAPRGSVALLHWMLTPERMTPTVAPAPPSERYTVLFGEGNRAPVPDRVPYLGPVVKHPHGAPVLRHRRGPLSVTAMAGQPECLYVQYGEARMLGLKLGIGWFGAGAVSFPGIEPLGGDRYLLRAELEGCYFGPLADEHTLHAGGRYVDMPNHLRRRIGTVRTAVDIELTLLEDGLDLRVASDDPRGIYLQAVCLFPPEDGELSGEGLEATGPLTMRLSSGAALYSAGRYAIRIEGGASEHDEIAMRNDPPDARTRAVMVNWSTPTDATLRVRGIVFEEADGKER</sequence>
<organism evidence="1 2">
    <name type="scientific">Cohnella rhizosphaerae</name>
    <dbReference type="NCBI Taxonomy" id="1457232"/>
    <lineage>
        <taxon>Bacteria</taxon>
        <taxon>Bacillati</taxon>
        <taxon>Bacillota</taxon>
        <taxon>Bacilli</taxon>
        <taxon>Bacillales</taxon>
        <taxon>Paenibacillaceae</taxon>
        <taxon>Cohnella</taxon>
    </lineage>
</organism>
<dbReference type="EMBL" id="JAPDIA010000007">
    <property type="protein sequence ID" value="MDG0811615.1"/>
    <property type="molecule type" value="Genomic_DNA"/>
</dbReference>
<accession>A0A9X4QUD9</accession>
<reference evidence="1" key="1">
    <citation type="submission" date="2022-10" db="EMBL/GenBank/DDBJ databases">
        <title>Comparative genomic analysis of Cohnella hashimotonis sp. nov., isolated from the International Space Station.</title>
        <authorList>
            <person name="Simpson A."/>
            <person name="Venkateswaran K."/>
        </authorList>
    </citation>
    <scope>NUCLEOTIDE SEQUENCE</scope>
    <source>
        <strain evidence="1">DSM 28161</strain>
    </source>
</reference>
<evidence type="ECO:0000313" key="1">
    <source>
        <dbReference type="EMBL" id="MDG0811615.1"/>
    </source>
</evidence>
<evidence type="ECO:0000313" key="2">
    <source>
        <dbReference type="Proteomes" id="UP001153404"/>
    </source>
</evidence>
<keyword evidence="2" id="KW-1185">Reference proteome</keyword>
<dbReference type="RefSeq" id="WP_277534339.1">
    <property type="nucleotide sequence ID" value="NZ_JAPDIA010000007.1"/>
</dbReference>
<proteinExistence type="predicted"/>
<comment type="caution">
    <text evidence="1">The sequence shown here is derived from an EMBL/GenBank/DDBJ whole genome shotgun (WGS) entry which is preliminary data.</text>
</comment>
<name>A0A9X4QUD9_9BACL</name>
<dbReference type="Proteomes" id="UP001153404">
    <property type="component" value="Unassembled WGS sequence"/>
</dbReference>